<proteinExistence type="predicted"/>
<evidence type="ECO:0000256" key="1">
    <source>
        <dbReference type="SAM" id="Phobius"/>
    </source>
</evidence>
<keyword evidence="1" id="KW-1133">Transmembrane helix</keyword>
<dbReference type="Proteomes" id="UP001153712">
    <property type="component" value="Chromosome 8"/>
</dbReference>
<feature type="transmembrane region" description="Helical" evidence="1">
    <location>
        <begin position="88"/>
        <end position="112"/>
    </location>
</feature>
<feature type="transmembrane region" description="Helical" evidence="1">
    <location>
        <begin position="119"/>
        <end position="139"/>
    </location>
</feature>
<name>A0A9N9U142_PHYSR</name>
<dbReference type="AlphaFoldDB" id="A0A9N9U142"/>
<keyword evidence="1" id="KW-0472">Membrane</keyword>
<evidence type="ECO:0000313" key="3">
    <source>
        <dbReference type="Proteomes" id="UP001153712"/>
    </source>
</evidence>
<sequence length="215" mass="24258">SPAPGEKRRRRAPRRLASRPLSLRSLSDFIFAEIHARFATMMPKTFFFCMSLKTGAWIMTGCNLIYGFTSMISGSVTLADEENDEDRLNLIMTVLLGVCNLGIAGVMISALIKGCERRVFLYLILQMANLFIISVFSAINMFEFKSITRSFGLVGILLMSILWWYGFYCMISFYNELEEYNRTTVKSGVIEITATNTTGLEPVMFPDKAIESTLV</sequence>
<evidence type="ECO:0000313" key="2">
    <source>
        <dbReference type="EMBL" id="CAG9864690.1"/>
    </source>
</evidence>
<feature type="transmembrane region" description="Helical" evidence="1">
    <location>
        <begin position="46"/>
        <end position="68"/>
    </location>
</feature>
<gene>
    <name evidence="2" type="ORF">PHYEVI_LOCUS10941</name>
</gene>
<feature type="non-terminal residue" evidence="2">
    <location>
        <position position="1"/>
    </location>
</feature>
<protein>
    <submittedName>
        <fullName evidence="2">Uncharacterized protein</fullName>
    </submittedName>
</protein>
<organism evidence="2 3">
    <name type="scientific">Phyllotreta striolata</name>
    <name type="common">Striped flea beetle</name>
    <name type="synonym">Crioceris striolata</name>
    <dbReference type="NCBI Taxonomy" id="444603"/>
    <lineage>
        <taxon>Eukaryota</taxon>
        <taxon>Metazoa</taxon>
        <taxon>Ecdysozoa</taxon>
        <taxon>Arthropoda</taxon>
        <taxon>Hexapoda</taxon>
        <taxon>Insecta</taxon>
        <taxon>Pterygota</taxon>
        <taxon>Neoptera</taxon>
        <taxon>Endopterygota</taxon>
        <taxon>Coleoptera</taxon>
        <taxon>Polyphaga</taxon>
        <taxon>Cucujiformia</taxon>
        <taxon>Chrysomeloidea</taxon>
        <taxon>Chrysomelidae</taxon>
        <taxon>Galerucinae</taxon>
        <taxon>Alticini</taxon>
        <taxon>Phyllotreta</taxon>
    </lineage>
</organism>
<dbReference type="EMBL" id="OU900101">
    <property type="protein sequence ID" value="CAG9864690.1"/>
    <property type="molecule type" value="Genomic_DNA"/>
</dbReference>
<keyword evidence="1" id="KW-0812">Transmembrane</keyword>
<dbReference type="OrthoDB" id="6727744at2759"/>
<keyword evidence="3" id="KW-1185">Reference proteome</keyword>
<feature type="transmembrane region" description="Helical" evidence="1">
    <location>
        <begin position="151"/>
        <end position="174"/>
    </location>
</feature>
<reference evidence="2" key="1">
    <citation type="submission" date="2022-01" db="EMBL/GenBank/DDBJ databases">
        <authorList>
            <person name="King R."/>
        </authorList>
    </citation>
    <scope>NUCLEOTIDE SEQUENCE</scope>
</reference>
<accession>A0A9N9U142</accession>